<dbReference type="EMBL" id="JACAZI010000005">
    <property type="protein sequence ID" value="KAF7360118.1"/>
    <property type="molecule type" value="Genomic_DNA"/>
</dbReference>
<dbReference type="AlphaFoldDB" id="A0A8H7D608"/>
<name>A0A8H7D608_9AGAR</name>
<dbReference type="SUPFAM" id="SSF52047">
    <property type="entry name" value="RNI-like"/>
    <property type="match status" value="1"/>
</dbReference>
<gene>
    <name evidence="1" type="ORF">MVEN_00740200</name>
</gene>
<dbReference type="InterPro" id="IPR032675">
    <property type="entry name" value="LRR_dom_sf"/>
</dbReference>
<comment type="caution">
    <text evidence="1">The sequence shown here is derived from an EMBL/GenBank/DDBJ whole genome shotgun (WGS) entry which is preliminary data.</text>
</comment>
<proteinExistence type="predicted"/>
<organism evidence="1 2">
    <name type="scientific">Mycena venus</name>
    <dbReference type="NCBI Taxonomy" id="2733690"/>
    <lineage>
        <taxon>Eukaryota</taxon>
        <taxon>Fungi</taxon>
        <taxon>Dikarya</taxon>
        <taxon>Basidiomycota</taxon>
        <taxon>Agaricomycotina</taxon>
        <taxon>Agaricomycetes</taxon>
        <taxon>Agaricomycetidae</taxon>
        <taxon>Agaricales</taxon>
        <taxon>Marasmiineae</taxon>
        <taxon>Mycenaceae</taxon>
        <taxon>Mycena</taxon>
    </lineage>
</organism>
<accession>A0A8H7D608</accession>
<dbReference type="OrthoDB" id="3145912at2759"/>
<reference evidence="1" key="1">
    <citation type="submission" date="2020-05" db="EMBL/GenBank/DDBJ databases">
        <title>Mycena genomes resolve the evolution of fungal bioluminescence.</title>
        <authorList>
            <person name="Tsai I.J."/>
        </authorList>
    </citation>
    <scope>NUCLEOTIDE SEQUENCE</scope>
    <source>
        <strain evidence="1">CCC161011</strain>
    </source>
</reference>
<evidence type="ECO:0000313" key="2">
    <source>
        <dbReference type="Proteomes" id="UP000620124"/>
    </source>
</evidence>
<evidence type="ECO:0000313" key="1">
    <source>
        <dbReference type="EMBL" id="KAF7360118.1"/>
    </source>
</evidence>
<dbReference type="Proteomes" id="UP000620124">
    <property type="component" value="Unassembled WGS sequence"/>
</dbReference>
<sequence>MRITNRLDLPVELEREIFELAASTDVATALRLAIVARRVQAWVEPIIYSRVVVVNAPEVSAQTQSSRYILRGRTTRAQSSRKAPNQPQIPRFIRTIPLRPASFFARHVKCLQIGNLSEPHLVAVLSACIGISELGWWSNALTPPVAAALCSLNSLYRLSVDLSFQLDFPQLNAAPMFSTLTHFDISLHNHHYHHQPLIPTLKRFPALTHLSVAHGYVVPPVTWCDDVFESCPRLKILLRLSDSLFFEELSGLRQRHADLRVVVMQQPVGDWTARWVHDTWPLAEDIVRERQGLAAAEKAANENANAPKES</sequence>
<keyword evidence="2" id="KW-1185">Reference proteome</keyword>
<dbReference type="Gene3D" id="3.80.10.10">
    <property type="entry name" value="Ribonuclease Inhibitor"/>
    <property type="match status" value="1"/>
</dbReference>
<protein>
    <submittedName>
        <fullName evidence="1">Uncharacterized protein</fullName>
    </submittedName>
</protein>